<keyword evidence="3" id="KW-1185">Reference proteome</keyword>
<dbReference type="InterPro" id="IPR029044">
    <property type="entry name" value="Nucleotide-diphossugar_trans"/>
</dbReference>
<gene>
    <name evidence="2" type="ORF">Q8W30_05630</name>
</gene>
<dbReference type="SUPFAM" id="SSF53448">
    <property type="entry name" value="Nucleotide-diphospho-sugar transferases"/>
    <property type="match status" value="1"/>
</dbReference>
<dbReference type="PANTHER" id="PTHR43685:SF11">
    <property type="entry name" value="GLYCOSYLTRANSFERASE TAGX-RELATED"/>
    <property type="match status" value="1"/>
</dbReference>
<dbReference type="InterPro" id="IPR001173">
    <property type="entry name" value="Glyco_trans_2-like"/>
</dbReference>
<keyword evidence="2" id="KW-0808">Transferase</keyword>
<dbReference type="RefSeq" id="WP_305450372.1">
    <property type="nucleotide sequence ID" value="NZ_JAUYVO010000003.1"/>
</dbReference>
<feature type="domain" description="Glycosyltransferase 2-like" evidence="1">
    <location>
        <begin position="12"/>
        <end position="123"/>
    </location>
</feature>
<protein>
    <submittedName>
        <fullName evidence="2">Glycosyltransferase family 2 protein</fullName>
        <ecNumber evidence="2">2.4.-.-</ecNumber>
    </submittedName>
</protein>
<accession>A0ABT9ESK7</accession>
<keyword evidence="2" id="KW-0328">Glycosyltransferase</keyword>
<dbReference type="EC" id="2.4.-.-" evidence="2"/>
<dbReference type="GO" id="GO:0016757">
    <property type="term" value="F:glycosyltransferase activity"/>
    <property type="evidence" value="ECO:0007669"/>
    <property type="project" value="UniProtKB-KW"/>
</dbReference>
<proteinExistence type="predicted"/>
<evidence type="ECO:0000313" key="3">
    <source>
        <dbReference type="Proteomes" id="UP001177341"/>
    </source>
</evidence>
<name>A0ABT9ESK7_9GAMM</name>
<dbReference type="Pfam" id="PF00535">
    <property type="entry name" value="Glycos_transf_2"/>
    <property type="match status" value="1"/>
</dbReference>
<comment type="caution">
    <text evidence="2">The sequence shown here is derived from an EMBL/GenBank/DDBJ whole genome shotgun (WGS) entry which is preliminary data.</text>
</comment>
<dbReference type="PANTHER" id="PTHR43685">
    <property type="entry name" value="GLYCOSYLTRANSFERASE"/>
    <property type="match status" value="1"/>
</dbReference>
<reference evidence="2" key="1">
    <citation type="submission" date="2023-07" db="EMBL/GenBank/DDBJ databases">
        <title>Genome content predicts the carbon catabolic preferences of heterotrophic bacteria.</title>
        <authorList>
            <person name="Gralka M."/>
        </authorList>
    </citation>
    <scope>NUCLEOTIDE SEQUENCE</scope>
    <source>
        <strain evidence="2">5G01</strain>
    </source>
</reference>
<dbReference type="EMBL" id="JAUYVO010000003">
    <property type="protein sequence ID" value="MDP2522048.1"/>
    <property type="molecule type" value="Genomic_DNA"/>
</dbReference>
<organism evidence="2 3">
    <name type="scientific">Neptunomonas phycophila</name>
    <dbReference type="NCBI Taxonomy" id="1572645"/>
    <lineage>
        <taxon>Bacteria</taxon>
        <taxon>Pseudomonadati</taxon>
        <taxon>Pseudomonadota</taxon>
        <taxon>Gammaproteobacteria</taxon>
        <taxon>Oceanospirillales</taxon>
        <taxon>Oceanospirillaceae</taxon>
        <taxon>Neptunomonas</taxon>
    </lineage>
</organism>
<dbReference type="Gene3D" id="3.90.550.10">
    <property type="entry name" value="Spore Coat Polysaccharide Biosynthesis Protein SpsA, Chain A"/>
    <property type="match status" value="1"/>
</dbReference>
<evidence type="ECO:0000259" key="1">
    <source>
        <dbReference type="Pfam" id="PF00535"/>
    </source>
</evidence>
<evidence type="ECO:0000313" key="2">
    <source>
        <dbReference type="EMBL" id="MDP2522048.1"/>
    </source>
</evidence>
<dbReference type="CDD" id="cd00761">
    <property type="entry name" value="Glyco_tranf_GTA_type"/>
    <property type="match status" value="1"/>
</dbReference>
<dbReference type="Proteomes" id="UP001177341">
    <property type="component" value="Unassembled WGS sequence"/>
</dbReference>
<dbReference type="InterPro" id="IPR050834">
    <property type="entry name" value="Glycosyltransf_2"/>
</dbReference>
<sequence>MSTIKELSPLISVVIPTYNREEYIMRACETVLSQTYSNLEIIVVDDNSDQDYLDFLEAIKSYQNIRYIRRNDNGGGSAARNTGVEHAKGEYIAFLDDDDVWLEDKIKLQYESLSNNIKASHCGYLLKSNNKGRIEPFDIISQADLCVNNKLASTSGLLCSKNILINVKFDESLHRSQDWDLYLRIAECTDFSYVRKALYIYDDGDHARMSNKYSSLTIAEYEKRLDMLEKHRSLIGERSYTMHVAGLILPSLLSRKDKINIIAFCSSKIGVLKTFYYLLKFLYKKIRLSK</sequence>